<dbReference type="STRING" id="2004952.A0A2C5Y0V7"/>
<dbReference type="PROSITE" id="PS50082">
    <property type="entry name" value="WD_REPEATS_2"/>
    <property type="match status" value="1"/>
</dbReference>
<accession>A0A2C5Y0V7</accession>
<dbReference type="InterPro" id="IPR045227">
    <property type="entry name" value="WDR18/Ipi3/RID3"/>
</dbReference>
<evidence type="ECO:0000256" key="4">
    <source>
        <dbReference type="ARBA" id="ARBA00022737"/>
    </source>
</evidence>
<proteinExistence type="inferred from homology"/>
<dbReference type="GO" id="GO:0016226">
    <property type="term" value="P:iron-sulfur cluster assembly"/>
    <property type="evidence" value="ECO:0007669"/>
    <property type="project" value="InterPro"/>
</dbReference>
<evidence type="ECO:0000313" key="10">
    <source>
        <dbReference type="Proteomes" id="UP000226431"/>
    </source>
</evidence>
<comment type="subunit">
    <text evidence="6">Component of the RIX1 complex, composed of IPI1, RIX1/IPI2 and IPI3 in a 1:2:2 stoichiometry. The complex interacts (via RIX1) with MDN1 (via its hexameric AAA ATPase ring) and the pre-60S ribosome particles.</text>
</comment>
<comment type="subcellular location">
    <subcellularLocation>
        <location evidence="6">Nucleus</location>
    </subcellularLocation>
</comment>
<dbReference type="GO" id="GO:0120330">
    <property type="term" value="C:rixosome complex"/>
    <property type="evidence" value="ECO:0007669"/>
    <property type="project" value="UniProtKB-UniRule"/>
</dbReference>
<dbReference type="CDD" id="cd20264">
    <property type="entry name" value="Complex1_LYR_LYRM4"/>
    <property type="match status" value="1"/>
</dbReference>
<feature type="domain" description="Complex 1 LYR protein" evidence="8">
    <location>
        <begin position="452"/>
        <end position="510"/>
    </location>
</feature>
<gene>
    <name evidence="9" type="ORF">CDD80_5038</name>
</gene>
<evidence type="ECO:0000256" key="1">
    <source>
        <dbReference type="ARBA" id="ARBA00002355"/>
    </source>
</evidence>
<dbReference type="SMART" id="SM00320">
    <property type="entry name" value="WD40"/>
    <property type="match status" value="6"/>
</dbReference>
<dbReference type="InterPro" id="IPR001680">
    <property type="entry name" value="WD40_rpt"/>
</dbReference>
<dbReference type="InterPro" id="IPR036322">
    <property type="entry name" value="WD40_repeat_dom_sf"/>
</dbReference>
<dbReference type="InterPro" id="IPR015943">
    <property type="entry name" value="WD40/YVTN_repeat-like_dom_sf"/>
</dbReference>
<comment type="similarity">
    <text evidence="2 6">Belongs to the WD repeat IPI3/WDR18 family.</text>
</comment>
<dbReference type="SUPFAM" id="SSF50978">
    <property type="entry name" value="WD40 repeat-like"/>
    <property type="match status" value="1"/>
</dbReference>
<dbReference type="InterPro" id="IPR008011">
    <property type="entry name" value="Complex1_LYR_dom"/>
</dbReference>
<protein>
    <recommendedName>
        <fullName evidence="6">Pre-rRNA-processing protein IPI3</fullName>
    </recommendedName>
</protein>
<dbReference type="PANTHER" id="PTHR18763">
    <property type="entry name" value="WD-REPEAT PROTEIN 18"/>
    <property type="match status" value="1"/>
</dbReference>
<comment type="caution">
    <text evidence="9">The sequence shown here is derived from an EMBL/GenBank/DDBJ whole genome shotgun (WGS) entry which is preliminary data.</text>
</comment>
<dbReference type="GO" id="GO:0005656">
    <property type="term" value="C:nuclear pre-replicative complex"/>
    <property type="evidence" value="ECO:0007669"/>
    <property type="project" value="TreeGrafter"/>
</dbReference>
<keyword evidence="4" id="KW-0677">Repeat</keyword>
<evidence type="ECO:0000256" key="7">
    <source>
        <dbReference type="SAM" id="MobiDB-lite"/>
    </source>
</evidence>
<evidence type="ECO:0000256" key="3">
    <source>
        <dbReference type="ARBA" id="ARBA00022574"/>
    </source>
</evidence>
<dbReference type="GO" id="GO:0006364">
    <property type="term" value="P:rRNA processing"/>
    <property type="evidence" value="ECO:0007669"/>
    <property type="project" value="UniProtKB-UniRule"/>
</dbReference>
<organism evidence="9 10">
    <name type="scientific">Ophiocordyceps camponoti-rufipedis</name>
    <dbReference type="NCBI Taxonomy" id="2004952"/>
    <lineage>
        <taxon>Eukaryota</taxon>
        <taxon>Fungi</taxon>
        <taxon>Dikarya</taxon>
        <taxon>Ascomycota</taxon>
        <taxon>Pezizomycotina</taxon>
        <taxon>Sordariomycetes</taxon>
        <taxon>Hypocreomycetidae</taxon>
        <taxon>Hypocreales</taxon>
        <taxon>Ophiocordycipitaceae</taxon>
        <taxon>Ophiocordyceps</taxon>
    </lineage>
</organism>
<sequence length="614" mass="66755">MASELLFSSICGPQIAANTSVARDIGIHAHTVSPSWAPKASFRKSSTPPRCLAVSSSHIFAAQHQKAQVHVYSRARGNQEALVSFQEKIRCLALAGDVLVVGTVEGRLMLWETRTGRQVSTPPCHVRAVSCLAASPLHLLSASDDSNVNVWSLARLLELGADVGHEPDRVLSNHRAPVTDLALGPSTSAETGLCVSASKDKSCIVWNYHSGQLLRTLLFPAAPLCIALDPCARALFVGADDGGLYLSELFIDPPQSDAHAHPAVVQAEAPLGVVDADAGLASCVAVSYDGTMIYTGHEKGSIMRWSLADNGHPTELVNVNASVTNLILAPVVPERALCKSEHVVKPTPPQRQYVLTTQLEGYLSPEPTFGDKLRATGLDAQQMENALVSFAASRSTVSDDSRLCKEAQQLPSVDAPEPSASPLVQPRLSRAENHQQRRNMSASSPLKGEMPQQVISLYRQLLRQAGQFKAYNFREYARRRTRDAYRENRAVQDEREIQELVQKGLRELQVMKRQTYISRFYQLDRLVVEGGLSGRDNDKEGAVVRQKDQGHLREGAYGLAASKAHTRPKGLPMFPDYGGCGSALPLNIGWVTGLMESSIDFQREATETTSQAST</sequence>
<dbReference type="InterPro" id="IPR045297">
    <property type="entry name" value="Complex1_LYR_LYRM4"/>
</dbReference>
<evidence type="ECO:0000256" key="5">
    <source>
        <dbReference type="PROSITE-ProRule" id="PRU00221"/>
    </source>
</evidence>
<dbReference type="Pfam" id="PF05347">
    <property type="entry name" value="Complex1_LYR"/>
    <property type="match status" value="1"/>
</dbReference>
<dbReference type="Pfam" id="PF00400">
    <property type="entry name" value="WD40"/>
    <property type="match status" value="2"/>
</dbReference>
<dbReference type="AlphaFoldDB" id="A0A2C5Y0V7"/>
<evidence type="ECO:0000256" key="2">
    <source>
        <dbReference type="ARBA" id="ARBA00010143"/>
    </source>
</evidence>
<keyword evidence="6" id="KW-0698">rRNA processing</keyword>
<dbReference type="Proteomes" id="UP000226431">
    <property type="component" value="Unassembled WGS sequence"/>
</dbReference>
<evidence type="ECO:0000256" key="6">
    <source>
        <dbReference type="RuleBase" id="RU369067"/>
    </source>
</evidence>
<keyword evidence="3 5" id="KW-0853">WD repeat</keyword>
<dbReference type="EMBL" id="NJES01000482">
    <property type="protein sequence ID" value="PHH71728.1"/>
    <property type="molecule type" value="Genomic_DNA"/>
</dbReference>
<dbReference type="PANTHER" id="PTHR18763:SF0">
    <property type="entry name" value="WD REPEAT-CONTAINING PROTEIN 18"/>
    <property type="match status" value="1"/>
</dbReference>
<dbReference type="GO" id="GO:0006261">
    <property type="term" value="P:DNA-templated DNA replication"/>
    <property type="evidence" value="ECO:0007669"/>
    <property type="project" value="TreeGrafter"/>
</dbReference>
<dbReference type="Gene3D" id="2.130.10.10">
    <property type="entry name" value="YVTN repeat-like/Quinoprotein amine dehydrogenase"/>
    <property type="match status" value="2"/>
</dbReference>
<dbReference type="FunFam" id="2.130.10.10:FF:000929">
    <property type="entry name" value="Ribosomal assembly complex component Ipi3"/>
    <property type="match status" value="1"/>
</dbReference>
<dbReference type="OrthoDB" id="756370at2759"/>
<comment type="function">
    <text evidence="1 6">Component of the RIX1 complex required for processing of ITS2 sequences from 35S pre-rRNA.</text>
</comment>
<feature type="repeat" description="WD" evidence="5">
    <location>
        <begin position="171"/>
        <end position="216"/>
    </location>
</feature>
<name>A0A2C5Y0V7_9HYPO</name>
<reference evidence="9 10" key="1">
    <citation type="submission" date="2017-06" db="EMBL/GenBank/DDBJ databases">
        <title>Ant-infecting Ophiocordyceps genomes reveal a high diversity of potential behavioral manipulation genes and a possible major role for enterotoxins.</title>
        <authorList>
            <person name="De Bekker C."/>
            <person name="Evans H.C."/>
            <person name="Brachmann A."/>
            <person name="Hughes D.P."/>
        </authorList>
    </citation>
    <scope>NUCLEOTIDE SEQUENCE [LARGE SCALE GENOMIC DNA]</scope>
    <source>
        <strain evidence="9 10">Map16</strain>
    </source>
</reference>
<feature type="region of interest" description="Disordered" evidence="7">
    <location>
        <begin position="409"/>
        <end position="449"/>
    </location>
</feature>
<evidence type="ECO:0000259" key="8">
    <source>
        <dbReference type="Pfam" id="PF05347"/>
    </source>
</evidence>
<evidence type="ECO:0000313" key="9">
    <source>
        <dbReference type="EMBL" id="PHH71728.1"/>
    </source>
</evidence>
<keyword evidence="6" id="KW-0539">Nucleus</keyword>
<keyword evidence="10" id="KW-1185">Reference proteome</keyword>